<proteinExistence type="predicted"/>
<keyword evidence="2" id="KW-0472">Membrane</keyword>
<evidence type="ECO:0000256" key="2">
    <source>
        <dbReference type="SAM" id="Phobius"/>
    </source>
</evidence>
<gene>
    <name evidence="3" type="ORF">BDW47DRAFT_103417</name>
</gene>
<dbReference type="EMBL" id="KZ559130">
    <property type="protein sequence ID" value="PLB39306.1"/>
    <property type="molecule type" value="Genomic_DNA"/>
</dbReference>
<dbReference type="OrthoDB" id="5428890at2759"/>
<keyword evidence="2" id="KW-0812">Transmembrane</keyword>
<feature type="region of interest" description="Disordered" evidence="1">
    <location>
        <begin position="1"/>
        <end position="33"/>
    </location>
</feature>
<reference evidence="3 4" key="1">
    <citation type="submission" date="2017-12" db="EMBL/GenBank/DDBJ databases">
        <authorList>
            <consortium name="DOE Joint Genome Institute"/>
            <person name="Haridas S."/>
            <person name="Kjaerbolling I."/>
            <person name="Vesth T.C."/>
            <person name="Frisvad J.C."/>
            <person name="Nybo J.L."/>
            <person name="Theobald S."/>
            <person name="Kuo A."/>
            <person name="Bowyer P."/>
            <person name="Matsuda Y."/>
            <person name="Mondo S."/>
            <person name="Lyhne E.K."/>
            <person name="Kogle M.E."/>
            <person name="Clum A."/>
            <person name="Lipzen A."/>
            <person name="Salamov A."/>
            <person name="Ngan C.Y."/>
            <person name="Daum C."/>
            <person name="Chiniquy J."/>
            <person name="Barry K."/>
            <person name="LaButti K."/>
            <person name="Simmons B.A."/>
            <person name="Magnuson J.K."/>
            <person name="Mortensen U.H."/>
            <person name="Larsen T.O."/>
            <person name="Grigoriev I.V."/>
            <person name="Baker S.E."/>
            <person name="Andersen M.R."/>
            <person name="Nordberg H.P."/>
            <person name="Cantor M.N."/>
            <person name="Hua S.X."/>
        </authorList>
    </citation>
    <scope>NUCLEOTIDE SEQUENCE [LARGE SCALE GENOMIC DNA]</scope>
    <source>
        <strain evidence="3 4">CBS 102.13</strain>
    </source>
</reference>
<evidence type="ECO:0000256" key="1">
    <source>
        <dbReference type="SAM" id="MobiDB-lite"/>
    </source>
</evidence>
<sequence length="490" mass="56431">MQQLLRQVTPIREKSIDEEAPDDEAAPGDEGVLRDKEASGKVVHIPQRAIYNKRLEFIQGLFDIKPENVAKFPGIESYCDYLEREAFVPLTSPSFDSIWGLVPYTNPKEIADRWDWILAVLQAIGSEETEISIHDILQRLKKRKGDHSAILERCKDKSCFYIAIFGVLCWSSMVARPNLLSTDNTARNLTCLLPHGSRLTKDSATHALSSRHMRPIPLIFRSFKMQHWGDQLSDRVQGGSWEGDSLYKASLSIYSLRYFGHVTIQWVDTISEHLRFNPATRRLSLFRFPTFCALLAIYGANVSLTIQSISEQIDPLSPEDRDQCCVSLEQEVLLSYRLLFGQDGMSRKVAHDEICRLKKIHANQSVDTMLLDLCERKYKHGGLWWRTYDTVLQNYPSEMWPVTCRNMKGQLLESDVYSVRNDFPRLGPRLLKLQQFNLRQRPNKLIDLWRDRRNPLQWYTFWAVVIVGGVANILAALQLLVAIIELQTSF</sequence>
<dbReference type="Proteomes" id="UP000234585">
    <property type="component" value="Unassembled WGS sequence"/>
</dbReference>
<feature type="transmembrane region" description="Helical" evidence="2">
    <location>
        <begin position="459"/>
        <end position="484"/>
    </location>
</feature>
<dbReference type="STRING" id="41067.A0A2I2FF92"/>
<organism evidence="3 4">
    <name type="scientific">Aspergillus candidus</name>
    <dbReference type="NCBI Taxonomy" id="41067"/>
    <lineage>
        <taxon>Eukaryota</taxon>
        <taxon>Fungi</taxon>
        <taxon>Dikarya</taxon>
        <taxon>Ascomycota</taxon>
        <taxon>Pezizomycotina</taxon>
        <taxon>Eurotiomycetes</taxon>
        <taxon>Eurotiomycetidae</taxon>
        <taxon>Eurotiales</taxon>
        <taxon>Aspergillaceae</taxon>
        <taxon>Aspergillus</taxon>
        <taxon>Aspergillus subgen. Circumdati</taxon>
    </lineage>
</organism>
<accession>A0A2I2FF92</accession>
<dbReference type="AlphaFoldDB" id="A0A2I2FF92"/>
<dbReference type="RefSeq" id="XP_024673318.1">
    <property type="nucleotide sequence ID" value="XM_024812076.1"/>
</dbReference>
<feature type="compositionally biased region" description="Acidic residues" evidence="1">
    <location>
        <begin position="18"/>
        <end position="27"/>
    </location>
</feature>
<name>A0A2I2FF92_ASPCN</name>
<evidence type="ECO:0000313" key="3">
    <source>
        <dbReference type="EMBL" id="PLB39306.1"/>
    </source>
</evidence>
<keyword evidence="4" id="KW-1185">Reference proteome</keyword>
<evidence type="ECO:0000313" key="4">
    <source>
        <dbReference type="Proteomes" id="UP000234585"/>
    </source>
</evidence>
<protein>
    <submittedName>
        <fullName evidence="3">Uncharacterized protein</fullName>
    </submittedName>
</protein>
<keyword evidence="2" id="KW-1133">Transmembrane helix</keyword>
<dbReference type="GeneID" id="36519236"/>